<evidence type="ECO:0000313" key="5">
    <source>
        <dbReference type="EMBL" id="BBL67815.1"/>
    </source>
</evidence>
<feature type="repeat" description="TPR" evidence="3">
    <location>
        <begin position="166"/>
        <end position="199"/>
    </location>
</feature>
<feature type="repeat" description="TPR" evidence="3">
    <location>
        <begin position="98"/>
        <end position="131"/>
    </location>
</feature>
<organism evidence="5 6">
    <name type="scientific">Methanoculleus chikugoensis</name>
    <dbReference type="NCBI Taxonomy" id="118126"/>
    <lineage>
        <taxon>Archaea</taxon>
        <taxon>Methanobacteriati</taxon>
        <taxon>Methanobacteriota</taxon>
        <taxon>Stenosarchaea group</taxon>
        <taxon>Methanomicrobia</taxon>
        <taxon>Methanomicrobiales</taxon>
        <taxon>Methanomicrobiaceae</taxon>
        <taxon>Methanoculleus</taxon>
    </lineage>
</organism>
<dbReference type="InterPro" id="IPR013105">
    <property type="entry name" value="TPR_2"/>
</dbReference>
<evidence type="ECO:0000256" key="3">
    <source>
        <dbReference type="PROSITE-ProRule" id="PRU00339"/>
    </source>
</evidence>
<keyword evidence="2 3" id="KW-0802">TPR repeat</keyword>
<sequence length="248" mass="25698">MTSFSSHPGYFRFCTALLIFLLVVPGCCLAAADPDARASAAVAEEDWDGVLIATGEGLVDEPGNAALLCMEGYALRKLGRYPEAAAVVSKAIALDPKPVRYTNRGYAYLAMGNYSAALADAEAALLLDPADATSWGMKAMALAGMDDLAGAESAIDRALALAPESAHLWHVRGEVLLAAGSAAEAAAALNRSLTLDPDYSLPWPDMPDAREDLAAAMQAATPPTAVPVGSLIAVAGLLAVGAWSLRRR</sequence>
<dbReference type="PROSITE" id="PS50005">
    <property type="entry name" value="TPR"/>
    <property type="match status" value="2"/>
</dbReference>
<dbReference type="EMBL" id="AP019781">
    <property type="protein sequence ID" value="BBL67815.1"/>
    <property type="molecule type" value="Genomic_DNA"/>
</dbReference>
<feature type="transmembrane region" description="Helical" evidence="4">
    <location>
        <begin position="225"/>
        <end position="245"/>
    </location>
</feature>
<evidence type="ECO:0000256" key="1">
    <source>
        <dbReference type="ARBA" id="ARBA00022737"/>
    </source>
</evidence>
<evidence type="ECO:0008006" key="7">
    <source>
        <dbReference type="Google" id="ProtNLM"/>
    </source>
</evidence>
<evidence type="ECO:0000256" key="4">
    <source>
        <dbReference type="SAM" id="Phobius"/>
    </source>
</evidence>
<keyword evidence="4" id="KW-0812">Transmembrane</keyword>
<accession>A0ABM7H571</accession>
<dbReference type="Pfam" id="PF00515">
    <property type="entry name" value="TPR_1"/>
    <property type="match status" value="1"/>
</dbReference>
<evidence type="ECO:0000256" key="2">
    <source>
        <dbReference type="ARBA" id="ARBA00022803"/>
    </source>
</evidence>
<keyword evidence="6" id="KW-1185">Reference proteome</keyword>
<keyword evidence="1" id="KW-0677">Repeat</keyword>
<dbReference type="SMART" id="SM00028">
    <property type="entry name" value="TPR"/>
    <property type="match status" value="4"/>
</dbReference>
<dbReference type="PANTHER" id="PTHR44858:SF1">
    <property type="entry name" value="UDP-N-ACETYLGLUCOSAMINE--PEPTIDE N-ACETYLGLUCOSAMINYLTRANSFERASE SPINDLY-RELATED"/>
    <property type="match status" value="1"/>
</dbReference>
<dbReference type="PANTHER" id="PTHR44858">
    <property type="entry name" value="TETRATRICOPEPTIDE REPEAT PROTEIN 6"/>
    <property type="match status" value="1"/>
</dbReference>
<keyword evidence="4" id="KW-0472">Membrane</keyword>
<protein>
    <recommendedName>
        <fullName evidence="7">Lipoprotein NlpI</fullName>
    </recommendedName>
</protein>
<keyword evidence="4" id="KW-1133">Transmembrane helix</keyword>
<proteinExistence type="predicted"/>
<name>A0ABM7H571_9EURY</name>
<reference evidence="5 6" key="1">
    <citation type="submission" date="2019-06" db="EMBL/GenBank/DDBJ databases">
        <title>Complete genome sequence of Methanoculleus chikugoensis strain MG62.</title>
        <authorList>
            <person name="Asakawa S."/>
            <person name="Dianou D."/>
        </authorList>
    </citation>
    <scope>NUCLEOTIDE SEQUENCE [LARGE SCALE GENOMIC DNA]</scope>
    <source>
        <strain evidence="5 6">MG62</strain>
    </source>
</reference>
<dbReference type="InterPro" id="IPR050498">
    <property type="entry name" value="Ycf3"/>
</dbReference>
<dbReference type="Pfam" id="PF07719">
    <property type="entry name" value="TPR_2"/>
    <property type="match status" value="1"/>
</dbReference>
<dbReference type="GeneID" id="66130513"/>
<dbReference type="Proteomes" id="UP000824969">
    <property type="component" value="Chromosome"/>
</dbReference>
<dbReference type="RefSeq" id="WP_221058167.1">
    <property type="nucleotide sequence ID" value="NZ_AP019781.1"/>
</dbReference>
<gene>
    <name evidence="5" type="ORF">MchiMG62_09960</name>
</gene>
<dbReference type="InterPro" id="IPR019734">
    <property type="entry name" value="TPR_rpt"/>
</dbReference>
<dbReference type="Pfam" id="PF13432">
    <property type="entry name" value="TPR_16"/>
    <property type="match status" value="1"/>
</dbReference>
<evidence type="ECO:0000313" key="6">
    <source>
        <dbReference type="Proteomes" id="UP000824969"/>
    </source>
</evidence>